<accession>A0A852S1B7</accession>
<dbReference type="AlphaFoldDB" id="A0A852S1B7"/>
<name>A0A852S1B7_9MICO</name>
<dbReference type="OrthoDB" id="4981253at2"/>
<dbReference type="EMBL" id="JACCBI010000001">
    <property type="protein sequence ID" value="NYD66112.1"/>
    <property type="molecule type" value="Genomic_DNA"/>
</dbReference>
<dbReference type="RefSeq" id="WP_129174123.1">
    <property type="nucleotide sequence ID" value="NZ_JACCBI010000001.1"/>
</dbReference>
<feature type="compositionally biased region" description="Basic and acidic residues" evidence="1">
    <location>
        <begin position="62"/>
        <end position="74"/>
    </location>
</feature>
<feature type="region of interest" description="Disordered" evidence="1">
    <location>
        <begin position="50"/>
        <end position="74"/>
    </location>
</feature>
<protein>
    <submittedName>
        <fullName evidence="2">Uncharacterized protein</fullName>
    </submittedName>
</protein>
<gene>
    <name evidence="2" type="ORF">BJ972_000631</name>
</gene>
<reference evidence="2 3" key="1">
    <citation type="submission" date="2020-07" db="EMBL/GenBank/DDBJ databases">
        <title>Sequencing the genomes of 1000 actinobacteria strains.</title>
        <authorList>
            <person name="Klenk H.-P."/>
        </authorList>
    </citation>
    <scope>NUCLEOTIDE SEQUENCE [LARGE SCALE GENOMIC DNA]</scope>
    <source>
        <strain evidence="2 3">DSM 23870</strain>
    </source>
</reference>
<organism evidence="2 3">
    <name type="scientific">Agromyces atrinae</name>
    <dbReference type="NCBI Taxonomy" id="592376"/>
    <lineage>
        <taxon>Bacteria</taxon>
        <taxon>Bacillati</taxon>
        <taxon>Actinomycetota</taxon>
        <taxon>Actinomycetes</taxon>
        <taxon>Micrococcales</taxon>
        <taxon>Microbacteriaceae</taxon>
        <taxon>Agromyces</taxon>
    </lineage>
</organism>
<sequence length="74" mass="8144">MSGNDAIERPTSSDPCPVCGHPMFEHAIDRSSHDFVLICPTDERLPLPANDGPLGELGMPASEERIEKLGRHRH</sequence>
<evidence type="ECO:0000313" key="3">
    <source>
        <dbReference type="Proteomes" id="UP000581087"/>
    </source>
</evidence>
<dbReference type="Proteomes" id="UP000581087">
    <property type="component" value="Unassembled WGS sequence"/>
</dbReference>
<comment type="caution">
    <text evidence="2">The sequence shown here is derived from an EMBL/GenBank/DDBJ whole genome shotgun (WGS) entry which is preliminary data.</text>
</comment>
<proteinExistence type="predicted"/>
<evidence type="ECO:0000313" key="2">
    <source>
        <dbReference type="EMBL" id="NYD66112.1"/>
    </source>
</evidence>
<evidence type="ECO:0000256" key="1">
    <source>
        <dbReference type="SAM" id="MobiDB-lite"/>
    </source>
</evidence>